<feature type="transmembrane region" description="Helical" evidence="1">
    <location>
        <begin position="5"/>
        <end position="22"/>
    </location>
</feature>
<reference evidence="3 5" key="2">
    <citation type="submission" date="2017-03" db="EMBL/GenBank/DDBJ databases">
        <title>Complete sequence of Clostridium formicaceticum DSM 92.</title>
        <authorList>
            <person name="Poehlein A."/>
            <person name="Karl M."/>
            <person name="Bengelsdorf F.R."/>
            <person name="Duerre P."/>
            <person name="Daniel R."/>
        </authorList>
    </citation>
    <scope>NUCLEOTIDE SEQUENCE [LARGE SCALE GENOMIC DNA]</scope>
    <source>
        <strain evidence="3 5">DSM 92</strain>
    </source>
</reference>
<evidence type="ECO:0000313" key="3">
    <source>
        <dbReference type="EMBL" id="ARE89063.1"/>
    </source>
</evidence>
<keyword evidence="4" id="KW-1185">Reference proteome</keyword>
<protein>
    <recommendedName>
        <fullName evidence="6">DUF3953 domain-containing protein</fullName>
    </recommendedName>
</protein>
<dbReference type="Proteomes" id="UP000177894">
    <property type="component" value="Chromosome"/>
</dbReference>
<feature type="transmembrane region" description="Helical" evidence="1">
    <location>
        <begin position="55"/>
        <end position="75"/>
    </location>
</feature>
<accession>A0AAC9RQE6</accession>
<dbReference type="Pfam" id="PF13129">
    <property type="entry name" value="DUF3953"/>
    <property type="match status" value="1"/>
</dbReference>
<organism evidence="3 5">
    <name type="scientific">Clostridium formicaceticum</name>
    <dbReference type="NCBI Taxonomy" id="1497"/>
    <lineage>
        <taxon>Bacteria</taxon>
        <taxon>Bacillati</taxon>
        <taxon>Bacillota</taxon>
        <taxon>Clostridia</taxon>
        <taxon>Eubacteriales</taxon>
        <taxon>Clostridiaceae</taxon>
        <taxon>Clostridium</taxon>
    </lineage>
</organism>
<keyword evidence="1" id="KW-0812">Transmembrane</keyword>
<proteinExistence type="predicted"/>
<dbReference type="EMBL" id="CP017603">
    <property type="protein sequence ID" value="AOY74686.1"/>
    <property type="molecule type" value="Genomic_DNA"/>
</dbReference>
<keyword evidence="1" id="KW-0472">Membrane</keyword>
<evidence type="ECO:0008006" key="6">
    <source>
        <dbReference type="Google" id="ProtNLM"/>
    </source>
</evidence>
<keyword evidence="1" id="KW-1133">Transmembrane helix</keyword>
<evidence type="ECO:0000313" key="5">
    <source>
        <dbReference type="Proteomes" id="UP000192478"/>
    </source>
</evidence>
<evidence type="ECO:0000313" key="4">
    <source>
        <dbReference type="Proteomes" id="UP000177894"/>
    </source>
</evidence>
<dbReference type="AlphaFoldDB" id="A0AAC9RQE6"/>
<gene>
    <name evidence="2" type="ORF">BJL90_01180</name>
    <name evidence="3" type="ORF">CLFO_34690</name>
</gene>
<evidence type="ECO:0000256" key="1">
    <source>
        <dbReference type="SAM" id="Phobius"/>
    </source>
</evidence>
<feature type="transmembrane region" description="Helical" evidence="1">
    <location>
        <begin position="28"/>
        <end position="48"/>
    </location>
</feature>
<dbReference type="EMBL" id="CP020559">
    <property type="protein sequence ID" value="ARE89063.1"/>
    <property type="molecule type" value="Genomic_DNA"/>
</dbReference>
<dbReference type="Proteomes" id="UP000192478">
    <property type="component" value="Chromosome"/>
</dbReference>
<dbReference type="RefSeq" id="WP_070963565.1">
    <property type="nucleotide sequence ID" value="NZ_CP017603.1"/>
</dbReference>
<reference evidence="2 4" key="1">
    <citation type="submission" date="2016-10" db="EMBL/GenBank/DDBJ databases">
        <title>Complete Genome Sequence of Acetogen Clostridium formicoaceticum ATCC 27076.</title>
        <authorList>
            <person name="Bao T."/>
            <person name="Cheng C."/>
            <person name="Zhao J."/>
            <person name="Yang S.-T."/>
            <person name="Wang J."/>
            <person name="Wang M."/>
        </authorList>
    </citation>
    <scope>NUCLEOTIDE SEQUENCE [LARGE SCALE GENOMIC DNA]</scope>
    <source>
        <strain evidence="2 4">ATCC 27076</strain>
    </source>
</reference>
<evidence type="ECO:0000313" key="2">
    <source>
        <dbReference type="EMBL" id="AOY74686.1"/>
    </source>
</evidence>
<name>A0AAC9RQE6_9CLOT</name>
<dbReference type="InterPro" id="IPR025018">
    <property type="entry name" value="DUF3953"/>
</dbReference>
<sequence>MLKVIRIIFSVITTILAIYSLVTGNFGVMPYMIFSLGAMLLALGLSELQRKRKSIAYMLFLVAAFNIFVAIYTFFN</sequence>
<dbReference type="KEGG" id="cfm:BJL90_01180"/>